<dbReference type="InterPro" id="IPR003035">
    <property type="entry name" value="RWP-RK_dom"/>
</dbReference>
<evidence type="ECO:0008006" key="9">
    <source>
        <dbReference type="Google" id="ProtNLM"/>
    </source>
</evidence>
<feature type="domain" description="PB1" evidence="6">
    <location>
        <begin position="136"/>
        <end position="216"/>
    </location>
</feature>
<keyword evidence="4" id="KW-0539">Nucleus</keyword>
<dbReference type="PANTHER" id="PTHR32002:SF62">
    <property type="entry name" value="PROTEIN NLP6-LIKE ISOFORM X1"/>
    <property type="match status" value="1"/>
</dbReference>
<dbReference type="Gene3D" id="3.10.20.90">
    <property type="entry name" value="Phosphatidylinositol 3-kinase Catalytic Subunit, Chain A, domain 1"/>
    <property type="match status" value="1"/>
</dbReference>
<dbReference type="PANTHER" id="PTHR32002">
    <property type="entry name" value="PROTEIN NLP8"/>
    <property type="match status" value="1"/>
</dbReference>
<dbReference type="AlphaFoldDB" id="A0A9J5WR67"/>
<dbReference type="Proteomes" id="UP000824120">
    <property type="component" value="Chromosome 11"/>
</dbReference>
<organism evidence="7 8">
    <name type="scientific">Solanum commersonii</name>
    <name type="common">Commerson's wild potato</name>
    <name type="synonym">Commerson's nightshade</name>
    <dbReference type="NCBI Taxonomy" id="4109"/>
    <lineage>
        <taxon>Eukaryota</taxon>
        <taxon>Viridiplantae</taxon>
        <taxon>Streptophyta</taxon>
        <taxon>Embryophyta</taxon>
        <taxon>Tracheophyta</taxon>
        <taxon>Spermatophyta</taxon>
        <taxon>Magnoliopsida</taxon>
        <taxon>eudicotyledons</taxon>
        <taxon>Gunneridae</taxon>
        <taxon>Pentapetalae</taxon>
        <taxon>asterids</taxon>
        <taxon>lamiids</taxon>
        <taxon>Solanales</taxon>
        <taxon>Solanaceae</taxon>
        <taxon>Solanoideae</taxon>
        <taxon>Solaneae</taxon>
        <taxon>Solanum</taxon>
    </lineage>
</organism>
<evidence type="ECO:0000259" key="6">
    <source>
        <dbReference type="PROSITE" id="PS51745"/>
    </source>
</evidence>
<reference evidence="7 8" key="1">
    <citation type="submission" date="2020-09" db="EMBL/GenBank/DDBJ databases">
        <title>De no assembly of potato wild relative species, Solanum commersonii.</title>
        <authorList>
            <person name="Cho K."/>
        </authorList>
    </citation>
    <scope>NUCLEOTIDE SEQUENCE [LARGE SCALE GENOMIC DNA]</scope>
    <source>
        <strain evidence="7">LZ3.2</strain>
        <tissue evidence="7">Leaf</tissue>
    </source>
</reference>
<dbReference type="InterPro" id="IPR045012">
    <property type="entry name" value="NLP"/>
</dbReference>
<dbReference type="SUPFAM" id="SSF54277">
    <property type="entry name" value="CAD &amp; PB1 domains"/>
    <property type="match status" value="1"/>
</dbReference>
<dbReference type="GO" id="GO:0003700">
    <property type="term" value="F:DNA-binding transcription factor activity"/>
    <property type="evidence" value="ECO:0007669"/>
    <property type="project" value="InterPro"/>
</dbReference>
<proteinExistence type="predicted"/>
<evidence type="ECO:0000259" key="5">
    <source>
        <dbReference type="PROSITE" id="PS51519"/>
    </source>
</evidence>
<dbReference type="InterPro" id="IPR000270">
    <property type="entry name" value="PB1_dom"/>
</dbReference>
<evidence type="ECO:0000256" key="4">
    <source>
        <dbReference type="ARBA" id="ARBA00023242"/>
    </source>
</evidence>
<evidence type="ECO:0000313" key="8">
    <source>
        <dbReference type="Proteomes" id="UP000824120"/>
    </source>
</evidence>
<accession>A0A9J5WR67</accession>
<dbReference type="Pfam" id="PF00564">
    <property type="entry name" value="PB1"/>
    <property type="match status" value="1"/>
</dbReference>
<dbReference type="GO" id="GO:0003677">
    <property type="term" value="F:DNA binding"/>
    <property type="evidence" value="ECO:0007669"/>
    <property type="project" value="UniProtKB-KW"/>
</dbReference>
<sequence>MTQLDSHFEQPNLEINSAANATTNNDNIHSHKNNTIQRIEKDHGITHKILKQHFGMTLQDAAKNLRVSRPTLKRICREYEITRWPHHKTRKVNFHVRQGVSFQATEAYVGLLFPKKKAYIICHKRSLVIGKPCDKVMTLKVIYRGDSIKFQLSLSSTRVELEGQVEKRLNISLQRFLIKYQDEDWILISTDSDLRDGMHSLRLLGRNTMRLLVTPKADT</sequence>
<dbReference type="SMART" id="SM00666">
    <property type="entry name" value="PB1"/>
    <property type="match status" value="1"/>
</dbReference>
<dbReference type="PROSITE" id="PS51745">
    <property type="entry name" value="PB1"/>
    <property type="match status" value="1"/>
</dbReference>
<keyword evidence="1" id="KW-0805">Transcription regulation</keyword>
<keyword evidence="3" id="KW-0804">Transcription</keyword>
<protein>
    <recommendedName>
        <fullName evidence="9">RWP-RK domain-containing protein</fullName>
    </recommendedName>
</protein>
<evidence type="ECO:0000313" key="7">
    <source>
        <dbReference type="EMBL" id="KAG5577504.1"/>
    </source>
</evidence>
<evidence type="ECO:0000256" key="2">
    <source>
        <dbReference type="ARBA" id="ARBA00023125"/>
    </source>
</evidence>
<dbReference type="InterPro" id="IPR053793">
    <property type="entry name" value="PB1-like"/>
</dbReference>
<evidence type="ECO:0000256" key="3">
    <source>
        <dbReference type="ARBA" id="ARBA00023163"/>
    </source>
</evidence>
<gene>
    <name evidence="7" type="ORF">H5410_057638</name>
</gene>
<keyword evidence="2" id="KW-0238">DNA-binding</keyword>
<dbReference type="OrthoDB" id="1740180at2759"/>
<dbReference type="PROSITE" id="PS51519">
    <property type="entry name" value="RWP_RK"/>
    <property type="match status" value="1"/>
</dbReference>
<evidence type="ECO:0000256" key="1">
    <source>
        <dbReference type="ARBA" id="ARBA00023015"/>
    </source>
</evidence>
<dbReference type="Pfam" id="PF02042">
    <property type="entry name" value="RWP-RK"/>
    <property type="match status" value="1"/>
</dbReference>
<comment type="caution">
    <text evidence="7">The sequence shown here is derived from an EMBL/GenBank/DDBJ whole genome shotgun (WGS) entry which is preliminary data.</text>
</comment>
<dbReference type="EMBL" id="JACXVP010000011">
    <property type="protein sequence ID" value="KAG5577504.1"/>
    <property type="molecule type" value="Genomic_DNA"/>
</dbReference>
<feature type="domain" description="RWP-RK" evidence="5">
    <location>
        <begin position="31"/>
        <end position="115"/>
    </location>
</feature>
<keyword evidence="8" id="KW-1185">Reference proteome</keyword>
<name>A0A9J5WR67_SOLCO</name>